<accession>A0A9J6PG03</accession>
<dbReference type="EMBL" id="JAMZFT010000001">
    <property type="protein sequence ID" value="MCP1335543.1"/>
    <property type="molecule type" value="Genomic_DNA"/>
</dbReference>
<gene>
    <name evidence="2" type="ORF">NJQ99_03890</name>
</gene>
<dbReference type="InterPro" id="IPR011990">
    <property type="entry name" value="TPR-like_helical_dom_sf"/>
</dbReference>
<dbReference type="SUPFAM" id="SSF55073">
    <property type="entry name" value="Nucleotide cyclase"/>
    <property type="match status" value="1"/>
</dbReference>
<dbReference type="Gene3D" id="3.40.50.10070">
    <property type="entry name" value="TolB, N-terminal domain"/>
    <property type="match status" value="1"/>
</dbReference>
<evidence type="ECO:0000313" key="3">
    <source>
        <dbReference type="Proteomes" id="UP001055804"/>
    </source>
</evidence>
<dbReference type="SMART" id="SM00044">
    <property type="entry name" value="CYCc"/>
    <property type="match status" value="1"/>
</dbReference>
<dbReference type="GO" id="GO:0035556">
    <property type="term" value="P:intracellular signal transduction"/>
    <property type="evidence" value="ECO:0007669"/>
    <property type="project" value="InterPro"/>
</dbReference>
<dbReference type="PANTHER" id="PTHR43081:SF19">
    <property type="entry name" value="PH-SENSITIVE ADENYLATE CYCLASE RV1264"/>
    <property type="match status" value="1"/>
</dbReference>
<sequence length="591" mass="64001">MERRLAAILCADIVGFSRLVARDEVGTVRLVLRLTDDVLKPLIARYRGRLFKTMGDGFLVEFGSAINAVACAQAWQTRGLMPETPKPLSFRIGLHVGDVLVEGEDLLGDGVNVAARLESIAPAGGIAVSGDFASQIRGKSDIHLTSLGIRELKNIERPVEVWVSAFSDTDLAGEGGPTDPVHAPPPAVDRREGASVAVLPFATRSPDPADRYLGEGIADQLVTTLGQVPWFFVTSETASFAETLRGLAPSEIGRKLGVRYLVDGNLQKAGPRLRVTVRLVEAATGRQIWSERFAGSLEEIFDLQDNIARSVIGQVEPRLRRVEIQRSAARHGTPTAYDFYLQAQPLIRSMTPADHERAFALLEAALRCNPEHAAAHGLVAWLMTLRLPQGQGVDHEAGIHHAERAIAAGPHDSEALSTGGYALGFLRRDPDLGLAHLRDALALNPNAARIHDFAGWLQLYAGRPGEALDHFEQSMELSPIDEFAFRALTGLAFSQLGLGRPAEAVEHAKRARSANPNFTVCHRVLAPALIAVGDQHAAEDVVADLRARHPALTVARFAEETRFRDPDFRLLLFAGLAQAGLPTDGWTPPRG</sequence>
<dbReference type="Proteomes" id="UP001055804">
    <property type="component" value="Unassembled WGS sequence"/>
</dbReference>
<evidence type="ECO:0000259" key="1">
    <source>
        <dbReference type="PROSITE" id="PS50125"/>
    </source>
</evidence>
<dbReference type="Pfam" id="PF00211">
    <property type="entry name" value="Guanylate_cyc"/>
    <property type="match status" value="1"/>
</dbReference>
<dbReference type="CDD" id="cd07302">
    <property type="entry name" value="CHD"/>
    <property type="match status" value="1"/>
</dbReference>
<dbReference type="InterPro" id="IPR029787">
    <property type="entry name" value="Nucleotide_cyclase"/>
</dbReference>
<dbReference type="PANTHER" id="PTHR43081">
    <property type="entry name" value="ADENYLATE CYCLASE, TERMINAL-DIFFERENTIATION SPECIFIC-RELATED"/>
    <property type="match status" value="1"/>
</dbReference>
<reference evidence="2" key="1">
    <citation type="submission" date="2022-06" db="EMBL/GenBank/DDBJ databases">
        <title>Isolation and Genomics of Futiania mangrovii gen. nov., sp. nov., a Rare and Metabolically-versatile member in the Class Alphaproteobacteria.</title>
        <authorList>
            <person name="Liu L."/>
            <person name="Huang W.-C."/>
            <person name="Pan J."/>
            <person name="Li J."/>
            <person name="Huang Y."/>
            <person name="Du H."/>
            <person name="Liu Y."/>
            <person name="Li M."/>
        </authorList>
    </citation>
    <scope>NUCLEOTIDE SEQUENCE</scope>
    <source>
        <strain evidence="2">FT118</strain>
    </source>
</reference>
<dbReference type="InterPro" id="IPR050697">
    <property type="entry name" value="Adenylyl/Guanylyl_Cyclase_3/4"/>
</dbReference>
<dbReference type="GO" id="GO:0006171">
    <property type="term" value="P:cAMP biosynthetic process"/>
    <property type="evidence" value="ECO:0007669"/>
    <property type="project" value="TreeGrafter"/>
</dbReference>
<dbReference type="InterPro" id="IPR019734">
    <property type="entry name" value="TPR_rpt"/>
</dbReference>
<name>A0A9J6PG03_9PROT</name>
<dbReference type="InterPro" id="IPR001054">
    <property type="entry name" value="A/G_cyclase"/>
</dbReference>
<dbReference type="SMART" id="SM00028">
    <property type="entry name" value="TPR"/>
    <property type="match status" value="2"/>
</dbReference>
<dbReference type="RefSeq" id="WP_269331484.1">
    <property type="nucleotide sequence ID" value="NZ_JAMZFT010000001.1"/>
</dbReference>
<proteinExistence type="predicted"/>
<organism evidence="2 3">
    <name type="scientific">Futiania mangrovi</name>
    <dbReference type="NCBI Taxonomy" id="2959716"/>
    <lineage>
        <taxon>Bacteria</taxon>
        <taxon>Pseudomonadati</taxon>
        <taxon>Pseudomonadota</taxon>
        <taxon>Alphaproteobacteria</taxon>
        <taxon>Futianiales</taxon>
        <taxon>Futianiaceae</taxon>
        <taxon>Futiania</taxon>
    </lineage>
</organism>
<dbReference type="Gene3D" id="1.25.40.10">
    <property type="entry name" value="Tetratricopeptide repeat domain"/>
    <property type="match status" value="1"/>
</dbReference>
<protein>
    <recommendedName>
        <fullName evidence="1">Guanylate cyclase domain-containing protein</fullName>
    </recommendedName>
</protein>
<dbReference type="AlphaFoldDB" id="A0A9J6PG03"/>
<comment type="caution">
    <text evidence="2">The sequence shown here is derived from an EMBL/GenBank/DDBJ whole genome shotgun (WGS) entry which is preliminary data.</text>
</comment>
<dbReference type="SUPFAM" id="SSF48452">
    <property type="entry name" value="TPR-like"/>
    <property type="match status" value="2"/>
</dbReference>
<keyword evidence="3" id="KW-1185">Reference proteome</keyword>
<feature type="domain" description="Guanylate cyclase" evidence="1">
    <location>
        <begin position="7"/>
        <end position="118"/>
    </location>
</feature>
<dbReference type="PROSITE" id="PS50125">
    <property type="entry name" value="GUANYLATE_CYCLASE_2"/>
    <property type="match status" value="1"/>
</dbReference>
<dbReference type="Gene3D" id="3.30.70.1230">
    <property type="entry name" value="Nucleotide cyclase"/>
    <property type="match status" value="1"/>
</dbReference>
<dbReference type="GO" id="GO:0004016">
    <property type="term" value="F:adenylate cyclase activity"/>
    <property type="evidence" value="ECO:0007669"/>
    <property type="project" value="UniProtKB-ARBA"/>
</dbReference>
<evidence type="ECO:0000313" key="2">
    <source>
        <dbReference type="EMBL" id="MCP1335543.1"/>
    </source>
</evidence>